<keyword evidence="3" id="KW-1185">Reference proteome</keyword>
<name>A0A2T7FT62_9RHOB</name>
<evidence type="ECO:0000313" key="3">
    <source>
        <dbReference type="Proteomes" id="UP000244817"/>
    </source>
</evidence>
<accession>A0A2T7FT62</accession>
<dbReference type="Proteomes" id="UP000244817">
    <property type="component" value="Unassembled WGS sequence"/>
</dbReference>
<reference evidence="2 3" key="1">
    <citation type="submission" date="2018-04" db="EMBL/GenBank/DDBJ databases">
        <title>Pelagivirga bohaiensis gen. nov., sp. nov., a bacterium isolated from the Bohai Sea.</title>
        <authorList>
            <person name="Ji X."/>
        </authorList>
    </citation>
    <scope>NUCLEOTIDE SEQUENCE [LARGE SCALE GENOMIC DNA]</scope>
    <source>
        <strain evidence="2 3">BH-SD16</strain>
    </source>
</reference>
<proteinExistence type="predicted"/>
<evidence type="ECO:0000313" key="2">
    <source>
        <dbReference type="EMBL" id="PVA05346.1"/>
    </source>
</evidence>
<dbReference type="EMBL" id="QCYG01000011">
    <property type="protein sequence ID" value="PVA05346.1"/>
    <property type="molecule type" value="Genomic_DNA"/>
</dbReference>
<protein>
    <recommendedName>
        <fullName evidence="4">Mobilization protein</fullName>
    </recommendedName>
</protein>
<comment type="caution">
    <text evidence="2">The sequence shown here is derived from an EMBL/GenBank/DDBJ whole genome shotgun (WGS) entry which is preliminary data.</text>
</comment>
<keyword evidence="1" id="KW-0175">Coiled coil</keyword>
<dbReference type="OrthoDB" id="7728370at2"/>
<gene>
    <name evidence="2" type="ORF">DC363_15100</name>
</gene>
<dbReference type="RefSeq" id="WP_108641994.1">
    <property type="nucleotide sequence ID" value="NZ_QCYG01000011.1"/>
</dbReference>
<sequence>MKDIDTRISQAQARLNDLKSIARKQERRDDTRRKIIYGAAFLNIVKYLQVERGKSDEQRMKDAKRATHMLKTLNDQVTRKSDREFLGLIIDAPSLEQGD</sequence>
<feature type="coiled-coil region" evidence="1">
    <location>
        <begin position="1"/>
        <end position="28"/>
    </location>
</feature>
<evidence type="ECO:0008006" key="4">
    <source>
        <dbReference type="Google" id="ProtNLM"/>
    </source>
</evidence>
<organism evidence="2 3">
    <name type="scientific">Thalassorhabdomicrobium marinisediminis</name>
    <dbReference type="NCBI Taxonomy" id="2170577"/>
    <lineage>
        <taxon>Bacteria</taxon>
        <taxon>Pseudomonadati</taxon>
        <taxon>Pseudomonadota</taxon>
        <taxon>Alphaproteobacteria</taxon>
        <taxon>Rhodobacterales</taxon>
        <taxon>Paracoccaceae</taxon>
        <taxon>Thalassorhabdomicrobium</taxon>
    </lineage>
</organism>
<evidence type="ECO:0000256" key="1">
    <source>
        <dbReference type="SAM" id="Coils"/>
    </source>
</evidence>
<dbReference type="AlphaFoldDB" id="A0A2T7FT62"/>